<evidence type="ECO:0000313" key="4">
    <source>
        <dbReference type="EMBL" id="KAK3372567.1"/>
    </source>
</evidence>
<feature type="region of interest" description="Disordered" evidence="3">
    <location>
        <begin position="1"/>
        <end position="394"/>
    </location>
</feature>
<feature type="compositionally biased region" description="Low complexity" evidence="3">
    <location>
        <begin position="151"/>
        <end position="161"/>
    </location>
</feature>
<dbReference type="InterPro" id="IPR013256">
    <property type="entry name" value="Chromatin_SPT2"/>
</dbReference>
<accession>A0AAE0N6G7</accession>
<feature type="compositionally biased region" description="Acidic residues" evidence="3">
    <location>
        <begin position="309"/>
        <end position="326"/>
    </location>
</feature>
<organism evidence="4 5">
    <name type="scientific">Podospora didyma</name>
    <dbReference type="NCBI Taxonomy" id="330526"/>
    <lineage>
        <taxon>Eukaryota</taxon>
        <taxon>Fungi</taxon>
        <taxon>Dikarya</taxon>
        <taxon>Ascomycota</taxon>
        <taxon>Pezizomycotina</taxon>
        <taxon>Sordariomycetes</taxon>
        <taxon>Sordariomycetidae</taxon>
        <taxon>Sordariales</taxon>
        <taxon>Podosporaceae</taxon>
        <taxon>Podospora</taxon>
    </lineage>
</organism>
<proteinExistence type="inferred from homology"/>
<evidence type="ECO:0000256" key="2">
    <source>
        <dbReference type="ARBA" id="ARBA00023054"/>
    </source>
</evidence>
<evidence type="ECO:0000256" key="3">
    <source>
        <dbReference type="SAM" id="MobiDB-lite"/>
    </source>
</evidence>
<reference evidence="4" key="1">
    <citation type="journal article" date="2023" name="Mol. Phylogenet. Evol.">
        <title>Genome-scale phylogeny and comparative genomics of the fungal order Sordariales.</title>
        <authorList>
            <person name="Hensen N."/>
            <person name="Bonometti L."/>
            <person name="Westerberg I."/>
            <person name="Brannstrom I.O."/>
            <person name="Guillou S."/>
            <person name="Cros-Aarteil S."/>
            <person name="Calhoun S."/>
            <person name="Haridas S."/>
            <person name="Kuo A."/>
            <person name="Mondo S."/>
            <person name="Pangilinan J."/>
            <person name="Riley R."/>
            <person name="LaButti K."/>
            <person name="Andreopoulos B."/>
            <person name="Lipzen A."/>
            <person name="Chen C."/>
            <person name="Yan M."/>
            <person name="Daum C."/>
            <person name="Ng V."/>
            <person name="Clum A."/>
            <person name="Steindorff A."/>
            <person name="Ohm R.A."/>
            <person name="Martin F."/>
            <person name="Silar P."/>
            <person name="Natvig D.O."/>
            <person name="Lalanne C."/>
            <person name="Gautier V."/>
            <person name="Ament-Velasquez S.L."/>
            <person name="Kruys A."/>
            <person name="Hutchinson M.I."/>
            <person name="Powell A.J."/>
            <person name="Barry K."/>
            <person name="Miller A.N."/>
            <person name="Grigoriev I.V."/>
            <person name="Debuchy R."/>
            <person name="Gladieux P."/>
            <person name="Hiltunen Thoren M."/>
            <person name="Johannesson H."/>
        </authorList>
    </citation>
    <scope>NUCLEOTIDE SEQUENCE</scope>
    <source>
        <strain evidence="4">CBS 232.78</strain>
    </source>
</reference>
<reference evidence="4" key="2">
    <citation type="submission" date="2023-06" db="EMBL/GenBank/DDBJ databases">
        <authorList>
            <consortium name="Lawrence Berkeley National Laboratory"/>
            <person name="Haridas S."/>
            <person name="Hensen N."/>
            <person name="Bonometti L."/>
            <person name="Westerberg I."/>
            <person name="Brannstrom I.O."/>
            <person name="Guillou S."/>
            <person name="Cros-Aarteil S."/>
            <person name="Calhoun S."/>
            <person name="Kuo A."/>
            <person name="Mondo S."/>
            <person name="Pangilinan J."/>
            <person name="Riley R."/>
            <person name="LaButti K."/>
            <person name="Andreopoulos B."/>
            <person name="Lipzen A."/>
            <person name="Chen C."/>
            <person name="Yanf M."/>
            <person name="Daum C."/>
            <person name="Ng V."/>
            <person name="Clum A."/>
            <person name="Steindorff A."/>
            <person name="Ohm R."/>
            <person name="Martin F."/>
            <person name="Silar P."/>
            <person name="Natvig D."/>
            <person name="Lalanne C."/>
            <person name="Gautier V."/>
            <person name="Ament-velasquez S.L."/>
            <person name="Kruys A."/>
            <person name="Hutchinson M.I."/>
            <person name="Powell A.J."/>
            <person name="Barry K."/>
            <person name="Miller A.N."/>
            <person name="Grigoriev I.V."/>
            <person name="Debuchy R."/>
            <person name="Gladieux P."/>
            <person name="Thoren M.H."/>
            <person name="Johannesson H."/>
        </authorList>
    </citation>
    <scope>NUCLEOTIDE SEQUENCE</scope>
    <source>
        <strain evidence="4">CBS 232.78</strain>
    </source>
</reference>
<feature type="compositionally biased region" description="Low complexity" evidence="3">
    <location>
        <begin position="266"/>
        <end position="282"/>
    </location>
</feature>
<sequence length="394" mass="42552">MPISDLLASITGEAPSPVPIPTPRLPAVVPKRKAEDDLGRTPAKAQRTESLSNGSSRPPNGNPPNPASRPADKPHTGSADRSTSAPRPPVRTLSSSSQISTPAPSRSGSGNASSANAREPLPSRPLARRPTDSESGPKPQPKKRSFQEIMARAAANAPQREAFGKIQHKTVEKGTSLKERREMKAGEARMERRATRNLPSGKNGAGNSSRRDGPSTTTNQRNGALSKKPAPAANAKQKTPPVEEKKVKKAALATIGYTGTARGVTRPRPSASAVTASTTKARAPSRLVSAAKPPRYGGALSTSRRHDDVDEEMDDFIEYDEDEDDGFGNGYGRRPGGYNSYDEEDESDMEAAGFDIEEEERRAEALARKEDREQEALERRLKEEKERKRRLAGR</sequence>
<dbReference type="EMBL" id="JAULSW010000008">
    <property type="protein sequence ID" value="KAK3372567.1"/>
    <property type="molecule type" value="Genomic_DNA"/>
</dbReference>
<feature type="compositionally biased region" description="Low complexity" evidence="3">
    <location>
        <begin position="94"/>
        <end position="118"/>
    </location>
</feature>
<feature type="compositionally biased region" description="Low complexity" evidence="3">
    <location>
        <begin position="227"/>
        <end position="240"/>
    </location>
</feature>
<feature type="compositionally biased region" description="Basic and acidic residues" evidence="3">
    <location>
        <begin position="169"/>
        <end position="194"/>
    </location>
</feature>
<comment type="caution">
    <text evidence="4">The sequence shown here is derived from an EMBL/GenBank/DDBJ whole genome shotgun (WGS) entry which is preliminary data.</text>
</comment>
<dbReference type="Proteomes" id="UP001285441">
    <property type="component" value="Unassembled WGS sequence"/>
</dbReference>
<name>A0AAE0N6G7_9PEZI</name>
<dbReference type="Pfam" id="PF08243">
    <property type="entry name" value="SPT2"/>
    <property type="match status" value="1"/>
</dbReference>
<feature type="compositionally biased region" description="Basic and acidic residues" evidence="3">
    <location>
        <begin position="359"/>
        <end position="386"/>
    </location>
</feature>
<evidence type="ECO:0008006" key="6">
    <source>
        <dbReference type="Google" id="ProtNLM"/>
    </source>
</evidence>
<feature type="compositionally biased region" description="Polar residues" evidence="3">
    <location>
        <begin position="197"/>
        <end position="223"/>
    </location>
</feature>
<dbReference type="SMART" id="SM00784">
    <property type="entry name" value="SPT2"/>
    <property type="match status" value="1"/>
</dbReference>
<protein>
    <recommendedName>
        <fullName evidence="6">SPT2 chromatin protein</fullName>
    </recommendedName>
</protein>
<evidence type="ECO:0000313" key="5">
    <source>
        <dbReference type="Proteomes" id="UP001285441"/>
    </source>
</evidence>
<comment type="similarity">
    <text evidence="1">Belongs to the SPT2 family.</text>
</comment>
<dbReference type="AlphaFoldDB" id="A0AAE0N6G7"/>
<keyword evidence="5" id="KW-1185">Reference proteome</keyword>
<keyword evidence="2" id="KW-0175">Coiled coil</keyword>
<gene>
    <name evidence="4" type="ORF">B0H63DRAFT_301185</name>
</gene>
<evidence type="ECO:0000256" key="1">
    <source>
        <dbReference type="ARBA" id="ARBA00006461"/>
    </source>
</evidence>